<proteinExistence type="predicted"/>
<dbReference type="EMBL" id="QFAY01000011">
    <property type="protein sequence ID" value="MBP2621005.1"/>
    <property type="molecule type" value="Genomic_DNA"/>
</dbReference>
<reference evidence="1 2" key="1">
    <citation type="submission" date="2018-05" db="EMBL/GenBank/DDBJ databases">
        <title>Draft genome sequence of Streptococcus panodentis CCUG 70867T.</title>
        <authorList>
            <person name="Salva-Serra F."/>
            <person name="Mendez V."/>
            <person name="Jaen-Luchoro D."/>
            <person name="Gonzales-Siles L."/>
            <person name="Karlsson R."/>
            <person name="Engstrom-Jakobsson H."/>
            <person name="Busquets A."/>
            <person name="Gomila M."/>
            <person name="Pineiro-Iglesias B."/>
            <person name="Bennasar-Figueras A."/>
            <person name="Seeger M."/>
            <person name="Moore E."/>
        </authorList>
    </citation>
    <scope>NUCLEOTIDE SEQUENCE [LARGE SCALE GENOMIC DNA]</scope>
    <source>
        <strain evidence="1 2">CCUG 70867</strain>
    </source>
</reference>
<name>A0ABS5AWT2_9STRE</name>
<keyword evidence="2" id="KW-1185">Reference proteome</keyword>
<sequence length="62" mass="6752">MSEAVDKASGAGIGRAPAQLTFLIGSFIRPSKSLMELLRASLPRLIPIFIEYKTASVWIFGK</sequence>
<gene>
    <name evidence="1" type="ORF">DHL47_06660</name>
</gene>
<accession>A0ABS5AWT2</accession>
<evidence type="ECO:0000313" key="1">
    <source>
        <dbReference type="EMBL" id="MBP2621005.1"/>
    </source>
</evidence>
<evidence type="ECO:0000313" key="2">
    <source>
        <dbReference type="Proteomes" id="UP001519349"/>
    </source>
</evidence>
<protein>
    <submittedName>
        <fullName evidence="1">Uncharacterized protein</fullName>
    </submittedName>
</protein>
<dbReference type="Proteomes" id="UP001519349">
    <property type="component" value="Unassembled WGS sequence"/>
</dbReference>
<comment type="caution">
    <text evidence="1">The sequence shown here is derived from an EMBL/GenBank/DDBJ whole genome shotgun (WGS) entry which is preliminary data.</text>
</comment>
<organism evidence="1 2">
    <name type="scientific">Streptococcus panodentis</name>
    <dbReference type="NCBI Taxonomy" id="1581472"/>
    <lineage>
        <taxon>Bacteria</taxon>
        <taxon>Bacillati</taxon>
        <taxon>Bacillota</taxon>
        <taxon>Bacilli</taxon>
        <taxon>Lactobacillales</taxon>
        <taxon>Streptococcaceae</taxon>
        <taxon>Streptococcus</taxon>
    </lineage>
</organism>